<name>A0A392URQ2_9FABA</name>
<dbReference type="Proteomes" id="UP000265520">
    <property type="component" value="Unassembled WGS sequence"/>
</dbReference>
<feature type="non-terminal residue" evidence="1">
    <location>
        <position position="45"/>
    </location>
</feature>
<keyword evidence="2" id="KW-1185">Reference proteome</keyword>
<comment type="caution">
    <text evidence="1">The sequence shown here is derived from an EMBL/GenBank/DDBJ whole genome shotgun (WGS) entry which is preliminary data.</text>
</comment>
<gene>
    <name evidence="1" type="ORF">A2U01_0099777</name>
</gene>
<organism evidence="1 2">
    <name type="scientific">Trifolium medium</name>
    <dbReference type="NCBI Taxonomy" id="97028"/>
    <lineage>
        <taxon>Eukaryota</taxon>
        <taxon>Viridiplantae</taxon>
        <taxon>Streptophyta</taxon>
        <taxon>Embryophyta</taxon>
        <taxon>Tracheophyta</taxon>
        <taxon>Spermatophyta</taxon>
        <taxon>Magnoliopsida</taxon>
        <taxon>eudicotyledons</taxon>
        <taxon>Gunneridae</taxon>
        <taxon>Pentapetalae</taxon>
        <taxon>rosids</taxon>
        <taxon>fabids</taxon>
        <taxon>Fabales</taxon>
        <taxon>Fabaceae</taxon>
        <taxon>Papilionoideae</taxon>
        <taxon>50 kb inversion clade</taxon>
        <taxon>NPAAA clade</taxon>
        <taxon>Hologalegina</taxon>
        <taxon>IRL clade</taxon>
        <taxon>Trifolieae</taxon>
        <taxon>Trifolium</taxon>
    </lineage>
</organism>
<evidence type="ECO:0000313" key="1">
    <source>
        <dbReference type="EMBL" id="MCI78507.1"/>
    </source>
</evidence>
<accession>A0A392URQ2</accession>
<dbReference type="AlphaFoldDB" id="A0A392URQ2"/>
<dbReference type="EMBL" id="LXQA010952148">
    <property type="protein sequence ID" value="MCI78507.1"/>
    <property type="molecule type" value="Genomic_DNA"/>
</dbReference>
<protein>
    <submittedName>
        <fullName evidence="1">Uncharacterized protein</fullName>
    </submittedName>
</protein>
<proteinExistence type="predicted"/>
<evidence type="ECO:0000313" key="2">
    <source>
        <dbReference type="Proteomes" id="UP000265520"/>
    </source>
</evidence>
<reference evidence="1 2" key="1">
    <citation type="journal article" date="2018" name="Front. Plant Sci.">
        <title>Red Clover (Trifolium pratense) and Zigzag Clover (T. medium) - A Picture of Genomic Similarities and Differences.</title>
        <authorList>
            <person name="Dluhosova J."/>
            <person name="Istvanek J."/>
            <person name="Nedelnik J."/>
            <person name="Repkova J."/>
        </authorList>
    </citation>
    <scope>NUCLEOTIDE SEQUENCE [LARGE SCALE GENOMIC DNA]</scope>
    <source>
        <strain evidence="2">cv. 10/8</strain>
        <tissue evidence="1">Leaf</tissue>
    </source>
</reference>
<sequence>MQPRVADFLKLPIDNIPQFVVTVGKGQTIQCEGHCNDVPVSMASQ</sequence>